<protein>
    <submittedName>
        <fullName evidence="2">Uncharacterized protein</fullName>
    </submittedName>
</protein>
<sequence>MNTHTSDALQLMILGLFIIFVVFRPKILAPELGRDWANRVMWSLLELSGKLEDGDANEEDTEHGDGGVTLPVLGTTVRATGHTPYLVPEIAAVTVICWSTTTSHFFRLRFVRKCHN</sequence>
<evidence type="ECO:0000256" key="1">
    <source>
        <dbReference type="SAM" id="Phobius"/>
    </source>
</evidence>
<organism evidence="2">
    <name type="scientific">Lotus japonicus</name>
    <name type="common">Lotus corniculatus var. japonicus</name>
    <dbReference type="NCBI Taxonomy" id="34305"/>
    <lineage>
        <taxon>Eukaryota</taxon>
        <taxon>Viridiplantae</taxon>
        <taxon>Streptophyta</taxon>
        <taxon>Embryophyta</taxon>
        <taxon>Tracheophyta</taxon>
        <taxon>Spermatophyta</taxon>
        <taxon>Magnoliopsida</taxon>
        <taxon>eudicotyledons</taxon>
        <taxon>Gunneridae</taxon>
        <taxon>Pentapetalae</taxon>
        <taxon>rosids</taxon>
        <taxon>fabids</taxon>
        <taxon>Fabales</taxon>
        <taxon>Fabaceae</taxon>
        <taxon>Papilionoideae</taxon>
        <taxon>50 kb inversion clade</taxon>
        <taxon>NPAAA clade</taxon>
        <taxon>Hologalegina</taxon>
        <taxon>robinioid clade</taxon>
        <taxon>Loteae</taxon>
        <taxon>Lotus</taxon>
    </lineage>
</organism>
<dbReference type="AlphaFoldDB" id="I3SXC9"/>
<evidence type="ECO:0000313" key="2">
    <source>
        <dbReference type="EMBL" id="AFK44921.1"/>
    </source>
</evidence>
<feature type="transmembrane region" description="Helical" evidence="1">
    <location>
        <begin position="6"/>
        <end position="23"/>
    </location>
</feature>
<keyword evidence="1" id="KW-0812">Transmembrane</keyword>
<proteinExistence type="evidence at transcript level"/>
<accession>I3SXC9</accession>
<keyword evidence="1" id="KW-1133">Transmembrane helix</keyword>
<name>I3SXC9_LOTJA</name>
<dbReference type="EMBL" id="BT145127">
    <property type="protein sequence ID" value="AFK44921.1"/>
    <property type="molecule type" value="mRNA"/>
</dbReference>
<keyword evidence="1" id="KW-0472">Membrane</keyword>
<reference evidence="2" key="1">
    <citation type="submission" date="2012-05" db="EMBL/GenBank/DDBJ databases">
        <authorList>
            <person name="Krishnakumar V."/>
            <person name="Cheung F."/>
            <person name="Xiao Y."/>
            <person name="Chan A."/>
            <person name="Moskal W.A."/>
            <person name="Town C.D."/>
        </authorList>
    </citation>
    <scope>NUCLEOTIDE SEQUENCE</scope>
</reference>